<keyword evidence="2" id="KW-0813">Transport</keyword>
<dbReference type="InterPro" id="IPR004638">
    <property type="entry name" value="EmrB-like"/>
</dbReference>
<dbReference type="Proteomes" id="UP001595908">
    <property type="component" value="Unassembled WGS sequence"/>
</dbReference>
<evidence type="ECO:0000256" key="4">
    <source>
        <dbReference type="ARBA" id="ARBA00022692"/>
    </source>
</evidence>
<evidence type="ECO:0000256" key="6">
    <source>
        <dbReference type="ARBA" id="ARBA00023136"/>
    </source>
</evidence>
<feature type="transmembrane region" description="Helical" evidence="9">
    <location>
        <begin position="215"/>
        <end position="233"/>
    </location>
</feature>
<evidence type="ECO:0000256" key="2">
    <source>
        <dbReference type="ARBA" id="ARBA00022448"/>
    </source>
</evidence>
<feature type="transmembrane region" description="Helical" evidence="9">
    <location>
        <begin position="62"/>
        <end position="82"/>
    </location>
</feature>
<evidence type="ECO:0000256" key="7">
    <source>
        <dbReference type="ARBA" id="ARBA00023251"/>
    </source>
</evidence>
<keyword evidence="4 9" id="KW-0812">Transmembrane</keyword>
<feature type="compositionally biased region" description="Polar residues" evidence="8">
    <location>
        <begin position="1"/>
        <end position="16"/>
    </location>
</feature>
<dbReference type="GeneID" id="31237690"/>
<evidence type="ECO:0000256" key="9">
    <source>
        <dbReference type="SAM" id="Phobius"/>
    </source>
</evidence>
<dbReference type="PROSITE" id="PS50850">
    <property type="entry name" value="MFS"/>
    <property type="match status" value="1"/>
</dbReference>
<evidence type="ECO:0000256" key="1">
    <source>
        <dbReference type="ARBA" id="ARBA00004651"/>
    </source>
</evidence>
<dbReference type="PANTHER" id="PTHR42718:SF46">
    <property type="entry name" value="BLR6921 PROTEIN"/>
    <property type="match status" value="1"/>
</dbReference>
<dbReference type="RefSeq" id="WP_244300497.1">
    <property type="nucleotide sequence ID" value="NZ_JBFAGR010000049.1"/>
</dbReference>
<feature type="region of interest" description="Disordered" evidence="8">
    <location>
        <begin position="489"/>
        <end position="510"/>
    </location>
</feature>
<reference evidence="12" key="1">
    <citation type="journal article" date="2019" name="Int. J. Syst. Evol. Microbiol.">
        <title>The Global Catalogue of Microorganisms (GCM) 10K type strain sequencing project: providing services to taxonomists for standard genome sequencing and annotation.</title>
        <authorList>
            <consortium name="The Broad Institute Genomics Platform"/>
            <consortium name="The Broad Institute Genome Sequencing Center for Infectious Disease"/>
            <person name="Wu L."/>
            <person name="Ma J."/>
        </authorList>
    </citation>
    <scope>NUCLEOTIDE SEQUENCE [LARGE SCALE GENOMIC DNA]</scope>
    <source>
        <strain evidence="12">ICMP 257</strain>
    </source>
</reference>
<dbReference type="Gene3D" id="1.20.1720.10">
    <property type="entry name" value="Multidrug resistance protein D"/>
    <property type="match status" value="1"/>
</dbReference>
<feature type="transmembrane region" description="Helical" evidence="9">
    <location>
        <begin position="318"/>
        <end position="339"/>
    </location>
</feature>
<dbReference type="Gene3D" id="1.20.1250.20">
    <property type="entry name" value="MFS general substrate transporter like domains"/>
    <property type="match status" value="1"/>
</dbReference>
<accession>A0ABV9VIA0</accession>
<feature type="transmembrane region" description="Helical" evidence="9">
    <location>
        <begin position="124"/>
        <end position="142"/>
    </location>
</feature>
<gene>
    <name evidence="11" type="ORF">ACFPL4_36115</name>
</gene>
<keyword evidence="6 9" id="KW-0472">Membrane</keyword>
<organism evidence="11 12">
    <name type="scientific">Streptomyces atroolivaceus</name>
    <dbReference type="NCBI Taxonomy" id="66869"/>
    <lineage>
        <taxon>Bacteria</taxon>
        <taxon>Bacillati</taxon>
        <taxon>Actinomycetota</taxon>
        <taxon>Actinomycetes</taxon>
        <taxon>Kitasatosporales</taxon>
        <taxon>Streptomycetaceae</taxon>
        <taxon>Streptomyces</taxon>
    </lineage>
</organism>
<feature type="transmembrane region" description="Helical" evidence="9">
    <location>
        <begin position="375"/>
        <end position="398"/>
    </location>
</feature>
<evidence type="ECO:0000256" key="3">
    <source>
        <dbReference type="ARBA" id="ARBA00022475"/>
    </source>
</evidence>
<keyword evidence="12" id="KW-1185">Reference proteome</keyword>
<dbReference type="Pfam" id="PF07690">
    <property type="entry name" value="MFS_1"/>
    <property type="match status" value="1"/>
</dbReference>
<feature type="transmembrane region" description="Helical" evidence="9">
    <location>
        <begin position="419"/>
        <end position="440"/>
    </location>
</feature>
<evidence type="ECO:0000313" key="11">
    <source>
        <dbReference type="EMBL" id="MFC4983680.1"/>
    </source>
</evidence>
<keyword evidence="5 9" id="KW-1133">Transmembrane helix</keyword>
<sequence>MSEETVTSSAGQSPPTQDGAANRRPGMVLVIVLALQTMLILDVNVVNIALPDLKEALDFTPTGLSWVLSSYLLTFGGLLLLGGRAGDVLGHRRGMLIGVTVFTLASLLGGLANSAGMLLAARALQGVGAAIAAPTVLALIATHFTDNKSRARALGLYAAVSGSGAAIGLIGGGLLTDWLSWRWVLFINVPIGIVLLIAAPMFIHETERKPARFDLGGALTSTVGMTALVYGFIRAAESGWGDTLTLGSFALAIVLLALFVFIETHAKQPITPLRLFADRNRATGYLSLLFVMAAGNAMFFFLTQFLQEVRGFTPIQAGLAFVPLAVLILAASSIAAKVLPKAGPRVLTAVGAAAISIGLIWFARITPEAEYVSALLGPMLVAGLGMGTLLVGVTTILMSGIAPEETGAASGLLNVMQQIGGALGLAIMVTVFGAASRGAADEVPAGLDAKGAADFVLTEGVTTAFAWGAGFTALTILLTLIMRTVPMGGGEEAEPAPEQGANPAREVTAP</sequence>
<dbReference type="InterPro" id="IPR036259">
    <property type="entry name" value="MFS_trans_sf"/>
</dbReference>
<feature type="region of interest" description="Disordered" evidence="8">
    <location>
        <begin position="1"/>
        <end position="21"/>
    </location>
</feature>
<keyword evidence="3" id="KW-1003">Cell membrane</keyword>
<comment type="caution">
    <text evidence="11">The sequence shown here is derived from an EMBL/GenBank/DDBJ whole genome shotgun (WGS) entry which is preliminary data.</text>
</comment>
<proteinExistence type="predicted"/>
<dbReference type="CDD" id="cd17321">
    <property type="entry name" value="MFS_MMR_MDR_like"/>
    <property type="match status" value="1"/>
</dbReference>
<evidence type="ECO:0000256" key="5">
    <source>
        <dbReference type="ARBA" id="ARBA00022989"/>
    </source>
</evidence>
<dbReference type="EMBL" id="JBHSJE010000023">
    <property type="protein sequence ID" value="MFC4983680.1"/>
    <property type="molecule type" value="Genomic_DNA"/>
</dbReference>
<dbReference type="PANTHER" id="PTHR42718">
    <property type="entry name" value="MAJOR FACILITATOR SUPERFAMILY MULTIDRUG TRANSPORTER MFSC"/>
    <property type="match status" value="1"/>
</dbReference>
<dbReference type="InterPro" id="IPR020846">
    <property type="entry name" value="MFS_dom"/>
</dbReference>
<feature type="transmembrane region" description="Helical" evidence="9">
    <location>
        <begin position="27"/>
        <end position="50"/>
    </location>
</feature>
<comment type="subcellular location">
    <subcellularLocation>
        <location evidence="1">Cell membrane</location>
        <topology evidence="1">Multi-pass membrane protein</topology>
    </subcellularLocation>
</comment>
<evidence type="ECO:0000256" key="8">
    <source>
        <dbReference type="SAM" id="MobiDB-lite"/>
    </source>
</evidence>
<feature type="transmembrane region" description="Helical" evidence="9">
    <location>
        <begin position="283"/>
        <end position="306"/>
    </location>
</feature>
<dbReference type="InterPro" id="IPR011701">
    <property type="entry name" value="MFS"/>
</dbReference>
<evidence type="ECO:0000313" key="12">
    <source>
        <dbReference type="Proteomes" id="UP001595908"/>
    </source>
</evidence>
<protein>
    <submittedName>
        <fullName evidence="11">MFS transporter</fullName>
    </submittedName>
</protein>
<feature type="transmembrane region" description="Helical" evidence="9">
    <location>
        <begin position="94"/>
        <end position="112"/>
    </location>
</feature>
<dbReference type="SUPFAM" id="SSF103473">
    <property type="entry name" value="MFS general substrate transporter"/>
    <property type="match status" value="1"/>
</dbReference>
<evidence type="ECO:0000259" key="10">
    <source>
        <dbReference type="PROSITE" id="PS50850"/>
    </source>
</evidence>
<name>A0ABV9VIA0_STRAZ</name>
<feature type="transmembrane region" description="Helical" evidence="9">
    <location>
        <begin position="181"/>
        <end position="203"/>
    </location>
</feature>
<feature type="domain" description="Major facilitator superfamily (MFS) profile" evidence="10">
    <location>
        <begin position="28"/>
        <end position="487"/>
    </location>
</feature>
<feature type="transmembrane region" description="Helical" evidence="9">
    <location>
        <begin position="460"/>
        <end position="481"/>
    </location>
</feature>
<feature type="transmembrane region" description="Helical" evidence="9">
    <location>
        <begin position="154"/>
        <end position="175"/>
    </location>
</feature>
<feature type="transmembrane region" description="Helical" evidence="9">
    <location>
        <begin position="245"/>
        <end position="262"/>
    </location>
</feature>
<feature type="transmembrane region" description="Helical" evidence="9">
    <location>
        <begin position="346"/>
        <end position="363"/>
    </location>
</feature>
<dbReference type="NCBIfam" id="TIGR00711">
    <property type="entry name" value="efflux_EmrB"/>
    <property type="match status" value="1"/>
</dbReference>
<keyword evidence="7" id="KW-0046">Antibiotic resistance</keyword>